<reference evidence="1 2" key="1">
    <citation type="submission" date="2021-08" db="EMBL/GenBank/DDBJ databases">
        <title>Draft Genome Sequence of Phanerochaete sordida strain YK-624.</title>
        <authorList>
            <person name="Mori T."/>
            <person name="Dohra H."/>
            <person name="Suzuki T."/>
            <person name="Kawagishi H."/>
            <person name="Hirai H."/>
        </authorList>
    </citation>
    <scope>NUCLEOTIDE SEQUENCE [LARGE SCALE GENOMIC DNA]</scope>
    <source>
        <strain evidence="1 2">YK-624</strain>
    </source>
</reference>
<sequence>MTFQGYFHLYPSLACGIRIIRLLPRRFLCRDDAYVARTRGILMVGGLCPRSAENTGHRCPVCQAQCLH</sequence>
<dbReference type="AlphaFoldDB" id="A0A9P3L8X8"/>
<accession>A0A9P3L8X8</accession>
<gene>
    <name evidence="1" type="ORF">PsYK624_015320</name>
</gene>
<dbReference type="Proteomes" id="UP000703269">
    <property type="component" value="Unassembled WGS sequence"/>
</dbReference>
<organism evidence="1 2">
    <name type="scientific">Phanerochaete sordida</name>
    <dbReference type="NCBI Taxonomy" id="48140"/>
    <lineage>
        <taxon>Eukaryota</taxon>
        <taxon>Fungi</taxon>
        <taxon>Dikarya</taxon>
        <taxon>Basidiomycota</taxon>
        <taxon>Agaricomycotina</taxon>
        <taxon>Agaricomycetes</taxon>
        <taxon>Polyporales</taxon>
        <taxon>Phanerochaetaceae</taxon>
        <taxon>Phanerochaete</taxon>
    </lineage>
</organism>
<proteinExistence type="predicted"/>
<protein>
    <submittedName>
        <fullName evidence="1">Uncharacterized protein</fullName>
    </submittedName>
</protein>
<keyword evidence="2" id="KW-1185">Reference proteome</keyword>
<name>A0A9P3L8X8_9APHY</name>
<dbReference type="EMBL" id="BPQB01000002">
    <property type="protein sequence ID" value="GJE85453.1"/>
    <property type="molecule type" value="Genomic_DNA"/>
</dbReference>
<evidence type="ECO:0000313" key="2">
    <source>
        <dbReference type="Proteomes" id="UP000703269"/>
    </source>
</evidence>
<comment type="caution">
    <text evidence="1">The sequence shown here is derived from an EMBL/GenBank/DDBJ whole genome shotgun (WGS) entry which is preliminary data.</text>
</comment>
<evidence type="ECO:0000313" key="1">
    <source>
        <dbReference type="EMBL" id="GJE85453.1"/>
    </source>
</evidence>